<gene>
    <name evidence="3" type="ORF">EDS130_LOCUS32736</name>
    <name evidence="4" type="ORF">XAT740_LOCUS44913</name>
</gene>
<accession>A0A815YWJ7</accession>
<dbReference type="EMBL" id="CAJNOR010005766">
    <property type="protein sequence ID" value="CAF1575570.1"/>
    <property type="molecule type" value="Genomic_DNA"/>
</dbReference>
<evidence type="ECO:0000313" key="3">
    <source>
        <dbReference type="EMBL" id="CAF1340984.1"/>
    </source>
</evidence>
<evidence type="ECO:0000313" key="5">
    <source>
        <dbReference type="Proteomes" id="UP000663828"/>
    </source>
</evidence>
<keyword evidence="2" id="KW-0472">Membrane</keyword>
<reference evidence="4" key="1">
    <citation type="submission" date="2021-02" db="EMBL/GenBank/DDBJ databases">
        <authorList>
            <person name="Nowell W R."/>
        </authorList>
    </citation>
    <scope>NUCLEOTIDE SEQUENCE</scope>
</reference>
<keyword evidence="5" id="KW-1185">Reference proteome</keyword>
<comment type="caution">
    <text evidence="4">The sequence shown here is derived from an EMBL/GenBank/DDBJ whole genome shotgun (WGS) entry which is preliminary data.</text>
</comment>
<organism evidence="4 5">
    <name type="scientific">Adineta ricciae</name>
    <name type="common">Rotifer</name>
    <dbReference type="NCBI Taxonomy" id="249248"/>
    <lineage>
        <taxon>Eukaryota</taxon>
        <taxon>Metazoa</taxon>
        <taxon>Spiralia</taxon>
        <taxon>Gnathifera</taxon>
        <taxon>Rotifera</taxon>
        <taxon>Eurotatoria</taxon>
        <taxon>Bdelloidea</taxon>
        <taxon>Adinetida</taxon>
        <taxon>Adinetidae</taxon>
        <taxon>Adineta</taxon>
    </lineage>
</organism>
<keyword evidence="2" id="KW-0812">Transmembrane</keyword>
<feature type="transmembrane region" description="Helical" evidence="2">
    <location>
        <begin position="259"/>
        <end position="280"/>
    </location>
</feature>
<evidence type="ECO:0000256" key="1">
    <source>
        <dbReference type="SAM" id="MobiDB-lite"/>
    </source>
</evidence>
<feature type="compositionally biased region" description="Basic residues" evidence="1">
    <location>
        <begin position="1"/>
        <end position="21"/>
    </location>
</feature>
<name>A0A815YWJ7_ADIRI</name>
<dbReference type="EMBL" id="CAJNOJ010000253">
    <property type="protein sequence ID" value="CAF1340984.1"/>
    <property type="molecule type" value="Genomic_DNA"/>
</dbReference>
<evidence type="ECO:0000313" key="4">
    <source>
        <dbReference type="EMBL" id="CAF1575570.1"/>
    </source>
</evidence>
<dbReference type="AlphaFoldDB" id="A0A815YWJ7"/>
<dbReference type="OrthoDB" id="10050914at2759"/>
<dbReference type="Proteomes" id="UP000663852">
    <property type="component" value="Unassembled WGS sequence"/>
</dbReference>
<sequence>MKTVHRSKHTRLSYRRHHHQHQQVSKSITNDDDDESDGEREILQQKAVARSNKNANQMPLSLFDTVSNLPVENKPHETHPTPSDQSFLYLYSINSLPKPTAVSDDLTPLTRTATNTTALTVLTCSNSKLTETVKIDLTELTSTDTLDISDRDHSLSLNRKRSAVDINNKIPICDTDTSMKSVVFSKMNSLDDQLSYQKHTSCFALPGIETADSMTMGISTIQQNISLPTTIITNVNTYQRPPVRWNPSRWSLQNMTSNIKLLIGCSSLSLIAGIVILIIIL</sequence>
<proteinExistence type="predicted"/>
<dbReference type="Proteomes" id="UP000663828">
    <property type="component" value="Unassembled WGS sequence"/>
</dbReference>
<feature type="region of interest" description="Disordered" evidence="1">
    <location>
        <begin position="1"/>
        <end position="39"/>
    </location>
</feature>
<keyword evidence="2" id="KW-1133">Transmembrane helix</keyword>
<evidence type="ECO:0000256" key="2">
    <source>
        <dbReference type="SAM" id="Phobius"/>
    </source>
</evidence>
<protein>
    <submittedName>
        <fullName evidence="4">Uncharacterized protein</fullName>
    </submittedName>
</protein>